<evidence type="ECO:0008006" key="4">
    <source>
        <dbReference type="Google" id="ProtNLM"/>
    </source>
</evidence>
<comment type="caution">
    <text evidence="2">The sequence shown here is derived from an EMBL/GenBank/DDBJ whole genome shotgun (WGS) entry which is preliminary data.</text>
</comment>
<feature type="region of interest" description="Disordered" evidence="1">
    <location>
        <begin position="1"/>
        <end position="41"/>
    </location>
</feature>
<feature type="region of interest" description="Disordered" evidence="1">
    <location>
        <begin position="343"/>
        <end position="369"/>
    </location>
</feature>
<gene>
    <name evidence="2" type="ORF">N7G274_004382</name>
</gene>
<proteinExistence type="predicted"/>
<dbReference type="Proteomes" id="UP001590950">
    <property type="component" value="Unassembled WGS sequence"/>
</dbReference>
<keyword evidence="3" id="KW-1185">Reference proteome</keyword>
<reference evidence="2 3" key="1">
    <citation type="submission" date="2024-09" db="EMBL/GenBank/DDBJ databases">
        <title>Rethinking Asexuality: The Enigmatic Case of Functional Sexual Genes in Lepraria (Stereocaulaceae).</title>
        <authorList>
            <person name="Doellman M."/>
            <person name="Sun Y."/>
            <person name="Barcenas-Pena A."/>
            <person name="Lumbsch H.T."/>
            <person name="Grewe F."/>
        </authorList>
    </citation>
    <scope>NUCLEOTIDE SEQUENCE [LARGE SCALE GENOMIC DNA]</scope>
    <source>
        <strain evidence="2 3">Mercado 3170</strain>
    </source>
</reference>
<sequence length="400" mass="45102">MDRTPIKIRGKKKLPARKTGAGQSTQSTQSTLTTLTSDPKGKLSISDISESFGPPTKLARQTESKLQLKVFAKCSSRLELLPTELLEFVFFYCLNISLPRASPAIGQKLASTHVKYRLVLQAFDVSKHPISSRENGAGQLTEAEQADTQSAILRQRWMTLPFLRQLIPDFIVKTIVRELGARKLQWMGQGPAVSRESEHVIRKYLEDNALHFSHTIPKGLPAYLELSWPSEKPLFHQTRLGIELRDGVITLLEVVPRNGSPNLALETHTWRILRCVKGCQIPEKLLHGPWTDEKCDFLELAIRGNAQVDWVTSTSGEVAEQGFMQAIHAHNHRAIRALHARTGSVPQHPNPEHYPLSFKQIHNPDNQRRLDPRPIYRDAICRGVGIVPQQKHLRTAGTYF</sequence>
<accession>A0ABR4AGV0</accession>
<feature type="compositionally biased region" description="Low complexity" evidence="1">
    <location>
        <begin position="23"/>
        <end position="37"/>
    </location>
</feature>
<evidence type="ECO:0000256" key="1">
    <source>
        <dbReference type="SAM" id="MobiDB-lite"/>
    </source>
</evidence>
<dbReference type="EMBL" id="JBEFKJ010000013">
    <property type="protein sequence ID" value="KAL2042623.1"/>
    <property type="molecule type" value="Genomic_DNA"/>
</dbReference>
<protein>
    <recommendedName>
        <fullName evidence="4">F-box domain-containing protein</fullName>
    </recommendedName>
</protein>
<evidence type="ECO:0000313" key="2">
    <source>
        <dbReference type="EMBL" id="KAL2042623.1"/>
    </source>
</evidence>
<organism evidence="2 3">
    <name type="scientific">Stereocaulon virgatum</name>
    <dbReference type="NCBI Taxonomy" id="373712"/>
    <lineage>
        <taxon>Eukaryota</taxon>
        <taxon>Fungi</taxon>
        <taxon>Dikarya</taxon>
        <taxon>Ascomycota</taxon>
        <taxon>Pezizomycotina</taxon>
        <taxon>Lecanoromycetes</taxon>
        <taxon>OSLEUM clade</taxon>
        <taxon>Lecanoromycetidae</taxon>
        <taxon>Lecanorales</taxon>
        <taxon>Lecanorineae</taxon>
        <taxon>Stereocaulaceae</taxon>
        <taxon>Stereocaulon</taxon>
    </lineage>
</organism>
<name>A0ABR4AGV0_9LECA</name>
<feature type="compositionally biased region" description="Basic residues" evidence="1">
    <location>
        <begin position="1"/>
        <end position="16"/>
    </location>
</feature>
<evidence type="ECO:0000313" key="3">
    <source>
        <dbReference type="Proteomes" id="UP001590950"/>
    </source>
</evidence>